<dbReference type="SUPFAM" id="SSF74653">
    <property type="entry name" value="TolA/TonB C-terminal domain"/>
    <property type="match status" value="1"/>
</dbReference>
<dbReference type="EMBL" id="SJSL01000002">
    <property type="protein sequence ID" value="TCD00874.1"/>
    <property type="molecule type" value="Genomic_DNA"/>
</dbReference>
<keyword evidence="6" id="KW-0812">Transmembrane</keyword>
<keyword evidence="13" id="KW-1185">Reference proteome</keyword>
<dbReference type="InterPro" id="IPR051045">
    <property type="entry name" value="TonB-dependent_transducer"/>
</dbReference>
<dbReference type="GO" id="GO:0055085">
    <property type="term" value="P:transmembrane transport"/>
    <property type="evidence" value="ECO:0007669"/>
    <property type="project" value="InterPro"/>
</dbReference>
<comment type="caution">
    <text evidence="12">The sequence shown here is derived from an EMBL/GenBank/DDBJ whole genome shotgun (WGS) entry which is preliminary data.</text>
</comment>
<dbReference type="PANTHER" id="PTHR33446">
    <property type="entry name" value="PROTEIN TONB-RELATED"/>
    <property type="match status" value="1"/>
</dbReference>
<evidence type="ECO:0000313" key="13">
    <source>
        <dbReference type="Proteomes" id="UP000293347"/>
    </source>
</evidence>
<evidence type="ECO:0000256" key="1">
    <source>
        <dbReference type="ARBA" id="ARBA00004383"/>
    </source>
</evidence>
<evidence type="ECO:0000256" key="4">
    <source>
        <dbReference type="ARBA" id="ARBA00022475"/>
    </source>
</evidence>
<evidence type="ECO:0000256" key="9">
    <source>
        <dbReference type="ARBA" id="ARBA00023136"/>
    </source>
</evidence>
<keyword evidence="4" id="KW-1003">Cell membrane</keyword>
<dbReference type="Pfam" id="PF03544">
    <property type="entry name" value="TonB_C"/>
    <property type="match status" value="1"/>
</dbReference>
<evidence type="ECO:0000259" key="11">
    <source>
        <dbReference type="Pfam" id="PF03544"/>
    </source>
</evidence>
<dbReference type="Proteomes" id="UP000293347">
    <property type="component" value="Unassembled WGS sequence"/>
</dbReference>
<name>A0A4R0NNX3_9SPHI</name>
<protein>
    <submittedName>
        <fullName evidence="12">TonB family protein</fullName>
    </submittedName>
</protein>
<evidence type="ECO:0000256" key="7">
    <source>
        <dbReference type="ARBA" id="ARBA00022927"/>
    </source>
</evidence>
<evidence type="ECO:0000256" key="8">
    <source>
        <dbReference type="ARBA" id="ARBA00022989"/>
    </source>
</evidence>
<dbReference type="GO" id="GO:0015031">
    <property type="term" value="P:protein transport"/>
    <property type="evidence" value="ECO:0007669"/>
    <property type="project" value="UniProtKB-KW"/>
</dbReference>
<accession>A0A4R0NNX3</accession>
<dbReference type="GO" id="GO:0031992">
    <property type="term" value="F:energy transducer activity"/>
    <property type="evidence" value="ECO:0007669"/>
    <property type="project" value="TreeGrafter"/>
</dbReference>
<gene>
    <name evidence="12" type="ORF">EZ437_08840</name>
</gene>
<dbReference type="InterPro" id="IPR006260">
    <property type="entry name" value="TonB/TolA_C"/>
</dbReference>
<keyword evidence="10" id="KW-0732">Signal</keyword>
<comment type="subcellular location">
    <subcellularLocation>
        <location evidence="1">Cell inner membrane</location>
        <topology evidence="1">Single-pass membrane protein</topology>
        <orientation evidence="1">Periplasmic side</orientation>
    </subcellularLocation>
</comment>
<feature type="chain" id="PRO_5020229122" evidence="10">
    <location>
        <begin position="20"/>
        <end position="158"/>
    </location>
</feature>
<evidence type="ECO:0000256" key="2">
    <source>
        <dbReference type="ARBA" id="ARBA00006555"/>
    </source>
</evidence>
<organism evidence="12 13">
    <name type="scientific">Pedobacter psychroterrae</name>
    <dbReference type="NCBI Taxonomy" id="2530453"/>
    <lineage>
        <taxon>Bacteria</taxon>
        <taxon>Pseudomonadati</taxon>
        <taxon>Bacteroidota</taxon>
        <taxon>Sphingobacteriia</taxon>
        <taxon>Sphingobacteriales</taxon>
        <taxon>Sphingobacteriaceae</taxon>
        <taxon>Pedobacter</taxon>
    </lineage>
</organism>
<keyword evidence="7" id="KW-0653">Protein transport</keyword>
<dbReference type="Gene3D" id="3.30.1150.10">
    <property type="match status" value="1"/>
</dbReference>
<feature type="domain" description="TonB C-terminal" evidence="11">
    <location>
        <begin position="81"/>
        <end position="141"/>
    </location>
</feature>
<dbReference type="GO" id="GO:0098797">
    <property type="term" value="C:plasma membrane protein complex"/>
    <property type="evidence" value="ECO:0007669"/>
    <property type="project" value="TreeGrafter"/>
</dbReference>
<evidence type="ECO:0000256" key="6">
    <source>
        <dbReference type="ARBA" id="ARBA00022692"/>
    </source>
</evidence>
<keyword evidence="3" id="KW-0813">Transport</keyword>
<keyword evidence="9" id="KW-0472">Membrane</keyword>
<keyword evidence="8" id="KW-1133">Transmembrane helix</keyword>
<dbReference type="RefSeq" id="WP_131595417.1">
    <property type="nucleotide sequence ID" value="NZ_SJSL01000002.1"/>
</dbReference>
<dbReference type="InterPro" id="IPR037682">
    <property type="entry name" value="TonB_C"/>
</dbReference>
<dbReference type="PANTHER" id="PTHR33446:SF2">
    <property type="entry name" value="PROTEIN TONB"/>
    <property type="match status" value="1"/>
</dbReference>
<dbReference type="NCBIfam" id="TIGR01352">
    <property type="entry name" value="tonB_Cterm"/>
    <property type="match status" value="1"/>
</dbReference>
<proteinExistence type="inferred from homology"/>
<reference evidence="12 13" key="1">
    <citation type="submission" date="2019-02" db="EMBL/GenBank/DDBJ databases">
        <title>Pedobacter sp. RP-1-14 sp. nov., isolated from Arctic soil.</title>
        <authorList>
            <person name="Dahal R.H."/>
        </authorList>
    </citation>
    <scope>NUCLEOTIDE SEQUENCE [LARGE SCALE GENOMIC DNA]</scope>
    <source>
        <strain evidence="12 13">RP-1-14</strain>
    </source>
</reference>
<evidence type="ECO:0000256" key="5">
    <source>
        <dbReference type="ARBA" id="ARBA00022519"/>
    </source>
</evidence>
<evidence type="ECO:0000256" key="10">
    <source>
        <dbReference type="SAM" id="SignalP"/>
    </source>
</evidence>
<comment type="similarity">
    <text evidence="2">Belongs to the TonB family.</text>
</comment>
<keyword evidence="5" id="KW-0997">Cell inner membrane</keyword>
<evidence type="ECO:0000313" key="12">
    <source>
        <dbReference type="EMBL" id="TCD00874.1"/>
    </source>
</evidence>
<dbReference type="AlphaFoldDB" id="A0A4R0NNX3"/>
<dbReference type="OrthoDB" id="964531at2"/>
<sequence length="158" mass="17793">MKNLFVTSVLCLSTLFVCAQTKEKEDPKRQYIKILRYVDGDVVTDSLSISKMPEFPGGQEAMNDYVLKKFRYPTDVKPVVYGTILVNFIVNTEGKVVKASVAKGLHPYLDMEAIKVVKSLPKWSPGMQGDKAVNIKMSLPISLDAEYFRLFTTNNFSN</sequence>
<feature type="signal peptide" evidence="10">
    <location>
        <begin position="1"/>
        <end position="19"/>
    </location>
</feature>
<evidence type="ECO:0000256" key="3">
    <source>
        <dbReference type="ARBA" id="ARBA00022448"/>
    </source>
</evidence>